<organism evidence="3 4">
    <name type="scientific">Smittium megazygosporum</name>
    <dbReference type="NCBI Taxonomy" id="133381"/>
    <lineage>
        <taxon>Eukaryota</taxon>
        <taxon>Fungi</taxon>
        <taxon>Fungi incertae sedis</taxon>
        <taxon>Zoopagomycota</taxon>
        <taxon>Kickxellomycotina</taxon>
        <taxon>Harpellomycetes</taxon>
        <taxon>Harpellales</taxon>
        <taxon>Legeriomycetaceae</taxon>
        <taxon>Smittium</taxon>
    </lineage>
</organism>
<dbReference type="SUPFAM" id="SSF48097">
    <property type="entry name" value="Regulator of G-protein signaling, RGS"/>
    <property type="match status" value="1"/>
</dbReference>
<comment type="caution">
    <text evidence="3">The sequence shown here is derived from an EMBL/GenBank/DDBJ whole genome shotgun (WGS) entry which is preliminary data.</text>
</comment>
<keyword evidence="4" id="KW-1185">Reference proteome</keyword>
<dbReference type="STRING" id="133381.A0A2T9XZS7"/>
<dbReference type="InterPro" id="IPR044926">
    <property type="entry name" value="RGS_subdomain_2"/>
</dbReference>
<feature type="transmembrane region" description="Helical" evidence="1">
    <location>
        <begin position="226"/>
        <end position="247"/>
    </location>
</feature>
<proteinExistence type="predicted"/>
<name>A0A2T9XZS7_9FUNG</name>
<evidence type="ECO:0000256" key="2">
    <source>
        <dbReference type="SAM" id="SignalP"/>
    </source>
</evidence>
<feature type="transmembrane region" description="Helical" evidence="1">
    <location>
        <begin position="327"/>
        <end position="353"/>
    </location>
</feature>
<evidence type="ECO:0000256" key="1">
    <source>
        <dbReference type="SAM" id="Phobius"/>
    </source>
</evidence>
<evidence type="ECO:0000313" key="3">
    <source>
        <dbReference type="EMBL" id="PVU85578.1"/>
    </source>
</evidence>
<feature type="transmembrane region" description="Helical" evidence="1">
    <location>
        <begin position="114"/>
        <end position="136"/>
    </location>
</feature>
<feature type="chain" id="PRO_5015719686" description="RGS domain-containing protein" evidence="2">
    <location>
        <begin position="21"/>
        <end position="597"/>
    </location>
</feature>
<dbReference type="InterPro" id="IPR036305">
    <property type="entry name" value="RGS_sf"/>
</dbReference>
<protein>
    <recommendedName>
        <fullName evidence="5">RGS domain-containing protein</fullName>
    </recommendedName>
</protein>
<feature type="signal peptide" evidence="2">
    <location>
        <begin position="1"/>
        <end position="20"/>
    </location>
</feature>
<keyword evidence="1" id="KW-1133">Transmembrane helix</keyword>
<evidence type="ECO:0008006" key="5">
    <source>
        <dbReference type="Google" id="ProtNLM"/>
    </source>
</evidence>
<feature type="transmembrane region" description="Helical" evidence="1">
    <location>
        <begin position="301"/>
        <end position="321"/>
    </location>
</feature>
<evidence type="ECO:0000313" key="4">
    <source>
        <dbReference type="Proteomes" id="UP000245609"/>
    </source>
</evidence>
<feature type="transmembrane region" description="Helical" evidence="1">
    <location>
        <begin position="90"/>
        <end position="108"/>
    </location>
</feature>
<feature type="transmembrane region" description="Helical" evidence="1">
    <location>
        <begin position="54"/>
        <end position="78"/>
    </location>
</feature>
<gene>
    <name evidence="3" type="ORF">BB560_006979</name>
</gene>
<sequence>MDRLKRLILLFISILVIASAISIPEDPSVQTDSVSLPRSASVNDNPHIRNTKKIVWFSVMGVWNFFAVSTLLSYLVIAKNTSEFTYKSKPIAIVTSIVSLLFLDSMMVSEALVPYYPCFLRIWFSYCLLTVYCFSLSARGINYLSRIGTILYKSDLSSHLNSENSSLNSKPSASKSGFYSKSVFTRYFRLLLNKPYPLDYNEKKIEIEFRLNSLNKVIDITRDRNYLICCLVMFIVGAGISAAFIKYPGYTVSPMSYNCRTGVSGPLILLYIILYFFLLLFIPIIVMSFISKDAYGIRLELILTMTFTAVAVIALTVYNQYASSSTLIYATGYIFVVPALMLQHIFIVVLPLFKIILENKNYKKLNNSNVFNSSRREQFDSLLAYPAGFSRLNQAALETFCPENVEFLKDYQLLKYCICSYIFRESSDFTSTNETRLSRADIKKEESNLEINYRAYQSSLHIVSTQDFPSEGVEIDMEQLIGGDVIPPLPSTIPDSIYKLGLMLDLNLINQSEGRKEKNTSKFTPVPIRLLPEFNKFYLKFLKNDALLAVNVPAKLITPIRNSINIKKFTVGMFDEVLAEVLNILYTNTFPIMLKTL</sequence>
<keyword evidence="1" id="KW-0472">Membrane</keyword>
<keyword evidence="2" id="KW-0732">Signal</keyword>
<dbReference type="Gene3D" id="1.10.167.10">
    <property type="entry name" value="Regulator of G-protein Signalling 4, domain 2"/>
    <property type="match status" value="1"/>
</dbReference>
<dbReference type="Proteomes" id="UP000245609">
    <property type="component" value="Unassembled WGS sequence"/>
</dbReference>
<dbReference type="AlphaFoldDB" id="A0A2T9XZS7"/>
<reference evidence="3 4" key="1">
    <citation type="journal article" date="2018" name="MBio">
        <title>Comparative Genomics Reveals the Core Gene Toolbox for the Fungus-Insect Symbiosis.</title>
        <authorList>
            <person name="Wang Y."/>
            <person name="Stata M."/>
            <person name="Wang W."/>
            <person name="Stajich J.E."/>
            <person name="White M.M."/>
            <person name="Moncalvo J.M."/>
        </authorList>
    </citation>
    <scope>NUCLEOTIDE SEQUENCE [LARGE SCALE GENOMIC DNA]</scope>
    <source>
        <strain evidence="3 4">SC-DP-2</strain>
    </source>
</reference>
<feature type="transmembrane region" description="Helical" evidence="1">
    <location>
        <begin position="267"/>
        <end position="289"/>
    </location>
</feature>
<dbReference type="EMBL" id="MBFS01003646">
    <property type="protein sequence ID" value="PVU85578.1"/>
    <property type="molecule type" value="Genomic_DNA"/>
</dbReference>
<dbReference type="OrthoDB" id="196547at2759"/>
<keyword evidence="1" id="KW-0812">Transmembrane</keyword>
<accession>A0A2T9XZS7</accession>